<dbReference type="AlphaFoldDB" id="A0A2M9Z8L7"/>
<gene>
    <name evidence="1" type="ORF">ACE5IX_07055</name>
    <name evidence="2" type="ORF">CH371_16725</name>
</gene>
<name>A0A2M9Z8L7_9LEPT</name>
<dbReference type="RefSeq" id="WP_016544479.1">
    <property type="nucleotide sequence ID" value="NZ_JBHILI010000004.1"/>
</dbReference>
<evidence type="ECO:0000313" key="1">
    <source>
        <dbReference type="EMBL" id="MFB5736256.1"/>
    </source>
</evidence>
<organism evidence="2 3">
    <name type="scientific">Leptospira wolffii</name>
    <dbReference type="NCBI Taxonomy" id="409998"/>
    <lineage>
        <taxon>Bacteria</taxon>
        <taxon>Pseudomonadati</taxon>
        <taxon>Spirochaetota</taxon>
        <taxon>Spirochaetia</taxon>
        <taxon>Leptospirales</taxon>
        <taxon>Leptospiraceae</taxon>
        <taxon>Leptospira</taxon>
    </lineage>
</organism>
<dbReference type="Proteomes" id="UP000231912">
    <property type="component" value="Unassembled WGS sequence"/>
</dbReference>
<evidence type="ECO:0000313" key="3">
    <source>
        <dbReference type="Proteomes" id="UP000231912"/>
    </source>
</evidence>
<keyword evidence="4" id="KW-1185">Reference proteome</keyword>
<dbReference type="EMBL" id="NPDT01000008">
    <property type="protein sequence ID" value="PJZ64763.1"/>
    <property type="molecule type" value="Genomic_DNA"/>
</dbReference>
<evidence type="ECO:0000313" key="2">
    <source>
        <dbReference type="EMBL" id="PJZ64763.1"/>
    </source>
</evidence>
<proteinExistence type="predicted"/>
<comment type="caution">
    <text evidence="2">The sequence shown here is derived from an EMBL/GenBank/DDBJ whole genome shotgun (WGS) entry which is preliminary data.</text>
</comment>
<evidence type="ECO:0000313" key="4">
    <source>
        <dbReference type="Proteomes" id="UP001580391"/>
    </source>
</evidence>
<sequence length="118" mass="13739">MSGVPTIEEAIRSFLDTQQEGANRSDSEMATLLLEFSALLFENPEEGKSEEILIHHLGSFELDEFLNFYLQDMHPDDAHIVKKGKEFLKKFRKFLDKRSLLAGEQKEDWKEFFQENGI</sequence>
<protein>
    <submittedName>
        <fullName evidence="2">Uncharacterized protein</fullName>
    </submittedName>
</protein>
<dbReference type="EMBL" id="JBHILJ010000003">
    <property type="protein sequence ID" value="MFB5736256.1"/>
    <property type="molecule type" value="Genomic_DNA"/>
</dbReference>
<accession>A0A2M9Z8L7</accession>
<reference evidence="1 4" key="2">
    <citation type="submission" date="2024-09" db="EMBL/GenBank/DDBJ databases">
        <title>Taxonomic and Genotyping Characterization of Leptospira Strains isolated from Multiple Sources in Colombia highlights the importance of intermediate species.</title>
        <authorList>
            <person name="Torres Higuera L."/>
            <person name="Rojas Tapias D."/>
            <person name="Jimenez Velasquez S."/>
            <person name="Renjifo Ibanez C."/>
        </authorList>
    </citation>
    <scope>NUCLEOTIDE SEQUENCE [LARGE SCALE GENOMIC DNA]</scope>
    <source>
        <strain evidence="1 4">Lep080</strain>
    </source>
</reference>
<reference evidence="2 3" key="1">
    <citation type="submission" date="2017-07" db="EMBL/GenBank/DDBJ databases">
        <title>Leptospira spp. isolated from tropical soils.</title>
        <authorList>
            <person name="Thibeaux R."/>
            <person name="Iraola G."/>
            <person name="Ferres I."/>
            <person name="Bierque E."/>
            <person name="Girault D."/>
            <person name="Soupe-Gilbert M.-E."/>
            <person name="Picardeau M."/>
            <person name="Goarant C."/>
        </authorList>
    </citation>
    <scope>NUCLEOTIDE SEQUENCE [LARGE SCALE GENOMIC DNA]</scope>
    <source>
        <strain evidence="2 3">FH2-C-A2</strain>
    </source>
</reference>
<dbReference type="Proteomes" id="UP001580391">
    <property type="component" value="Unassembled WGS sequence"/>
</dbReference>